<reference evidence="2" key="1">
    <citation type="submission" date="2018-05" db="EMBL/GenBank/DDBJ databases">
        <authorList>
            <person name="Lanie J.A."/>
            <person name="Ng W.-L."/>
            <person name="Kazmierczak K.M."/>
            <person name="Andrzejewski T.M."/>
            <person name="Davidsen T.M."/>
            <person name="Wayne K.J."/>
            <person name="Tettelin H."/>
            <person name="Glass J.I."/>
            <person name="Rusch D."/>
            <person name="Podicherti R."/>
            <person name="Tsui H.-C.T."/>
            <person name="Winkler M.E."/>
        </authorList>
    </citation>
    <scope>NUCLEOTIDE SEQUENCE</scope>
</reference>
<dbReference type="PANTHER" id="PTHR23150:SF19">
    <property type="entry name" value="FORMYLGLYCINE-GENERATING ENZYME"/>
    <property type="match status" value="1"/>
</dbReference>
<sequence length="184" mass="21104">ANPKEHQPITGWWGRQVRPDMKRRPVIGLSWKKCKNYCEWTGKRLATEAEWERAATGFEGRKFPWGNELPDMVRANFNRCCFAMKGLSTSEVGSYPLGATPDKVYDLAGNIAEWVYDWYDKNYYKYNEYNNPKGPINGINHVIRGGAWNSLSGYLRSSARYGYDEAKDFYGIGCRCAISAEKSK</sequence>
<dbReference type="Gene3D" id="3.90.1580.10">
    <property type="entry name" value="paralog of FGE (formylglycine-generating enzyme)"/>
    <property type="match status" value="1"/>
</dbReference>
<dbReference type="GO" id="GO:0120147">
    <property type="term" value="F:formylglycine-generating oxidase activity"/>
    <property type="evidence" value="ECO:0007669"/>
    <property type="project" value="TreeGrafter"/>
</dbReference>
<dbReference type="InterPro" id="IPR016187">
    <property type="entry name" value="CTDL_fold"/>
</dbReference>
<dbReference type="SUPFAM" id="SSF56436">
    <property type="entry name" value="C-type lectin-like"/>
    <property type="match status" value="1"/>
</dbReference>
<dbReference type="InterPro" id="IPR042095">
    <property type="entry name" value="SUMF_sf"/>
</dbReference>
<feature type="domain" description="Sulfatase-modifying factor enzyme-like" evidence="1">
    <location>
        <begin position="16"/>
        <end position="177"/>
    </location>
</feature>
<organism evidence="2">
    <name type="scientific">marine metagenome</name>
    <dbReference type="NCBI Taxonomy" id="408172"/>
    <lineage>
        <taxon>unclassified sequences</taxon>
        <taxon>metagenomes</taxon>
        <taxon>ecological metagenomes</taxon>
    </lineage>
</organism>
<dbReference type="InterPro" id="IPR051043">
    <property type="entry name" value="Sulfatase_Mod_Factor_Kinase"/>
</dbReference>
<proteinExistence type="predicted"/>
<dbReference type="Pfam" id="PF03781">
    <property type="entry name" value="FGE-sulfatase"/>
    <property type="match status" value="1"/>
</dbReference>
<dbReference type="InterPro" id="IPR005532">
    <property type="entry name" value="SUMF_dom"/>
</dbReference>
<evidence type="ECO:0000259" key="1">
    <source>
        <dbReference type="Pfam" id="PF03781"/>
    </source>
</evidence>
<gene>
    <name evidence="2" type="ORF">METZ01_LOCUS516746</name>
</gene>
<name>A0A383F3Y3_9ZZZZ</name>
<accession>A0A383F3Y3</accession>
<dbReference type="AlphaFoldDB" id="A0A383F3Y3"/>
<dbReference type="PANTHER" id="PTHR23150">
    <property type="entry name" value="SULFATASE MODIFYING FACTOR 1, 2"/>
    <property type="match status" value="1"/>
</dbReference>
<evidence type="ECO:0000313" key="2">
    <source>
        <dbReference type="EMBL" id="SVE63892.1"/>
    </source>
</evidence>
<protein>
    <recommendedName>
        <fullName evidence="1">Sulfatase-modifying factor enzyme-like domain-containing protein</fullName>
    </recommendedName>
</protein>
<feature type="non-terminal residue" evidence="2">
    <location>
        <position position="1"/>
    </location>
</feature>
<dbReference type="EMBL" id="UINC01231385">
    <property type="protein sequence ID" value="SVE63892.1"/>
    <property type="molecule type" value="Genomic_DNA"/>
</dbReference>